<dbReference type="PROSITE" id="PS50005">
    <property type="entry name" value="TPR"/>
    <property type="match status" value="3"/>
</dbReference>
<dbReference type="InterPro" id="IPR011990">
    <property type="entry name" value="TPR-like_helical_dom_sf"/>
</dbReference>
<sequence length="295" mass="33650">MITLTLGGRMKKASAIIIVCLIIGCASQHSSTATNTLSQTHPEQSKEDASQIKQQKVFYNNIDDAFNAMTHHLDKLSDDAVKSAFDLAVAELKKDPAHVRANIVLFKAHLYKANEDQVVEQFKKLIILTPKVSEECIELGTIFAQLGKISHAIRQFQASVDINPSFIPGYYNLGRAYFMKRHYEESIKAYEKTIELAPKHYRAWNNLGWIYMAKKDFKKATDMISNALEIKPDYAVAYMNLGTINLLQKKWMTLRKNSSIILNSNRMILKDIAIWHQFINKDSKWTKPSTPYASF</sequence>
<feature type="repeat" description="TPR" evidence="3">
    <location>
        <begin position="201"/>
        <end position="234"/>
    </location>
</feature>
<dbReference type="EMBL" id="ATBP01000142">
    <property type="protein sequence ID" value="ETR72493.1"/>
    <property type="molecule type" value="Genomic_DNA"/>
</dbReference>
<keyword evidence="1" id="KW-0677">Repeat</keyword>
<protein>
    <submittedName>
        <fullName evidence="4">TPR repeat-containing protein</fullName>
    </submittedName>
</protein>
<evidence type="ECO:0000313" key="5">
    <source>
        <dbReference type="Proteomes" id="UP000189670"/>
    </source>
</evidence>
<dbReference type="Pfam" id="PF13432">
    <property type="entry name" value="TPR_16"/>
    <property type="match status" value="1"/>
</dbReference>
<evidence type="ECO:0000256" key="3">
    <source>
        <dbReference type="PROSITE-ProRule" id="PRU00339"/>
    </source>
</evidence>
<dbReference type="SUPFAM" id="SSF48452">
    <property type="entry name" value="TPR-like"/>
    <property type="match status" value="1"/>
</dbReference>
<dbReference type="AlphaFoldDB" id="A0A1V1PCJ5"/>
<dbReference type="Proteomes" id="UP000189670">
    <property type="component" value="Unassembled WGS sequence"/>
</dbReference>
<dbReference type="PANTHER" id="PTHR44943">
    <property type="entry name" value="CELLULOSE SYNTHASE OPERON PROTEIN C"/>
    <property type="match status" value="1"/>
</dbReference>
<keyword evidence="2 3" id="KW-0802">TPR repeat</keyword>
<dbReference type="SMART" id="SM00028">
    <property type="entry name" value="TPR"/>
    <property type="match status" value="3"/>
</dbReference>
<accession>A0A1V1PCJ5</accession>
<evidence type="ECO:0000256" key="2">
    <source>
        <dbReference type="ARBA" id="ARBA00022803"/>
    </source>
</evidence>
<gene>
    <name evidence="4" type="ORF">OMM_01679</name>
</gene>
<dbReference type="PROSITE" id="PS50293">
    <property type="entry name" value="TPR_REGION"/>
    <property type="match status" value="2"/>
</dbReference>
<dbReference type="InterPro" id="IPR019734">
    <property type="entry name" value="TPR_rpt"/>
</dbReference>
<evidence type="ECO:0000313" key="4">
    <source>
        <dbReference type="EMBL" id="ETR72493.1"/>
    </source>
</evidence>
<dbReference type="PANTHER" id="PTHR44943:SF8">
    <property type="entry name" value="TPR REPEAT-CONTAINING PROTEIN MJ0263"/>
    <property type="match status" value="1"/>
</dbReference>
<comment type="caution">
    <text evidence="4">The sequence shown here is derived from an EMBL/GenBank/DDBJ whole genome shotgun (WGS) entry which is preliminary data.</text>
</comment>
<dbReference type="Gene3D" id="1.25.40.10">
    <property type="entry name" value="Tetratricopeptide repeat domain"/>
    <property type="match status" value="1"/>
</dbReference>
<proteinExistence type="predicted"/>
<organism evidence="4 5">
    <name type="scientific">Candidatus Magnetoglobus multicellularis str. Araruama</name>
    <dbReference type="NCBI Taxonomy" id="890399"/>
    <lineage>
        <taxon>Bacteria</taxon>
        <taxon>Pseudomonadati</taxon>
        <taxon>Thermodesulfobacteriota</taxon>
        <taxon>Desulfobacteria</taxon>
        <taxon>Desulfobacterales</taxon>
        <taxon>Desulfobacteraceae</taxon>
        <taxon>Candidatus Magnetoglobus</taxon>
    </lineage>
</organism>
<feature type="repeat" description="TPR" evidence="3">
    <location>
        <begin position="167"/>
        <end position="200"/>
    </location>
</feature>
<reference evidence="5" key="1">
    <citation type="submission" date="2012-11" db="EMBL/GenBank/DDBJ databases">
        <authorList>
            <person name="Lucero-Rivera Y.E."/>
            <person name="Tovar-Ramirez D."/>
        </authorList>
    </citation>
    <scope>NUCLEOTIDE SEQUENCE [LARGE SCALE GENOMIC DNA]</scope>
    <source>
        <strain evidence="5">Araruama</strain>
    </source>
</reference>
<name>A0A1V1PCJ5_9BACT</name>
<evidence type="ECO:0000256" key="1">
    <source>
        <dbReference type="ARBA" id="ARBA00022737"/>
    </source>
</evidence>
<feature type="repeat" description="TPR" evidence="3">
    <location>
        <begin position="133"/>
        <end position="166"/>
    </location>
</feature>
<dbReference type="InterPro" id="IPR051685">
    <property type="entry name" value="Ycf3/AcsC/BcsC/TPR_MFPF"/>
</dbReference>